<comment type="caution">
    <text evidence="1">The sequence shown here is derived from an EMBL/GenBank/DDBJ whole genome shotgun (WGS) entry which is preliminary data.</text>
</comment>
<dbReference type="InterPro" id="IPR024524">
    <property type="entry name" value="DUF3800"/>
</dbReference>
<dbReference type="GO" id="GO:0016740">
    <property type="term" value="F:transferase activity"/>
    <property type="evidence" value="ECO:0007669"/>
    <property type="project" value="UniProtKB-KW"/>
</dbReference>
<evidence type="ECO:0000313" key="1">
    <source>
        <dbReference type="EMBL" id="GFE52251.1"/>
    </source>
</evidence>
<accession>A0A640VYR6</accession>
<dbReference type="Pfam" id="PF12686">
    <property type="entry name" value="DUF3800"/>
    <property type="match status" value="1"/>
</dbReference>
<dbReference type="AlphaFoldDB" id="A0A640VYR6"/>
<evidence type="ECO:0000313" key="2">
    <source>
        <dbReference type="Proteomes" id="UP000436522"/>
    </source>
</evidence>
<keyword evidence="2" id="KW-1185">Reference proteome</keyword>
<sequence>MSEFSDYIVYLDESGSPSIEADAQDFPVFVLACVCISKEEYANAIVPRLQALKFKYFGHDQIVFHERDIRRQSGDFVVFRGNPDTRSNFLADVSRLIGSFDFDLATAVIDKAKLAARYPNPWSPYELAMLLAMEHLALILRDKGQLGRIVHVVAESRGKLENAELELSFRRIADGQPPLQSNQIDLITSIEWRLLFSDKKSNSSGLQLADLIARPVGKHHLKPHQENRAYDIIKKKIGYWVKKFP</sequence>
<proteinExistence type="predicted"/>
<reference evidence="1 2" key="1">
    <citation type="submission" date="2019-12" db="EMBL/GenBank/DDBJ databases">
        <title>Roseobacter cerasinus sp. nov., isolated from seawater around aquaculture.</title>
        <authorList>
            <person name="Muramatsu S."/>
            <person name="Takabe Y."/>
            <person name="Mori K."/>
            <person name="Takaichi S."/>
            <person name="Hanada S."/>
        </authorList>
    </citation>
    <scope>NUCLEOTIDE SEQUENCE [LARGE SCALE GENOMIC DNA]</scope>
    <source>
        <strain evidence="1 2">AI77</strain>
    </source>
</reference>
<name>A0A640VYR6_9RHOB</name>
<dbReference type="EMBL" id="BLIV01000010">
    <property type="protein sequence ID" value="GFE52251.1"/>
    <property type="molecule type" value="Genomic_DNA"/>
</dbReference>
<dbReference type="Proteomes" id="UP000436522">
    <property type="component" value="Unassembled WGS sequence"/>
</dbReference>
<dbReference type="OrthoDB" id="507950at2"/>
<protein>
    <submittedName>
        <fullName evidence="1">3-deoxy-D-manno-octulosonic acid transferase</fullName>
    </submittedName>
</protein>
<organism evidence="1 2">
    <name type="scientific">Roseobacter cerasinus</name>
    <dbReference type="NCBI Taxonomy" id="2602289"/>
    <lineage>
        <taxon>Bacteria</taxon>
        <taxon>Pseudomonadati</taxon>
        <taxon>Pseudomonadota</taxon>
        <taxon>Alphaproteobacteria</taxon>
        <taxon>Rhodobacterales</taxon>
        <taxon>Roseobacteraceae</taxon>
        <taxon>Roseobacter</taxon>
    </lineage>
</organism>
<keyword evidence="1" id="KW-0808">Transferase</keyword>
<dbReference type="RefSeq" id="WP_159980687.1">
    <property type="nucleotide sequence ID" value="NZ_BLIV01000010.1"/>
</dbReference>
<gene>
    <name evidence="1" type="ORF">So717_40040</name>
</gene>